<organism evidence="3">
    <name type="scientific">Blumeria graminis f. sp. tritici 96224</name>
    <dbReference type="NCBI Taxonomy" id="1268274"/>
    <lineage>
        <taxon>Eukaryota</taxon>
        <taxon>Fungi</taxon>
        <taxon>Dikarya</taxon>
        <taxon>Ascomycota</taxon>
        <taxon>Pezizomycotina</taxon>
        <taxon>Leotiomycetes</taxon>
        <taxon>Erysiphales</taxon>
        <taxon>Erysiphaceae</taxon>
        <taxon>Blumeria</taxon>
    </lineage>
</organism>
<protein>
    <submittedName>
        <fullName evidence="3">Bgt-3553</fullName>
    </submittedName>
</protein>
<reference evidence="4" key="1">
    <citation type="journal article" date="2013" name="Nat. Genet.">
        <title>The wheat powdery mildew genome shows the unique evolution of an obligate biotroph.</title>
        <authorList>
            <person name="Wicker T."/>
            <person name="Oberhaensli S."/>
            <person name="Parlange F."/>
            <person name="Buchmann J.P."/>
            <person name="Shatalina M."/>
            <person name="Roffler S."/>
            <person name="Ben-David R."/>
            <person name="Dolezel J."/>
            <person name="Simkova H."/>
            <person name="Schulze-Lefert P."/>
            <person name="Spanu P.D."/>
            <person name="Bruggmann R."/>
            <person name="Amselem J."/>
            <person name="Quesneville H."/>
            <person name="Ver Loren van Themaat E."/>
            <person name="Paape T."/>
            <person name="Shimizu K.K."/>
            <person name="Keller B."/>
        </authorList>
    </citation>
    <scope>NUCLEOTIDE SEQUENCE [LARGE SCALE GENOMIC DNA]</scope>
    <source>
        <strain evidence="4">96224</strain>
    </source>
</reference>
<dbReference type="PROSITE" id="PS51143">
    <property type="entry name" value="MT_A70"/>
    <property type="match status" value="1"/>
</dbReference>
<dbReference type="InterPro" id="IPR029063">
    <property type="entry name" value="SAM-dependent_MTases_sf"/>
</dbReference>
<evidence type="ECO:0000313" key="4">
    <source>
        <dbReference type="Proteomes" id="UP000053110"/>
    </source>
</evidence>
<comment type="similarity">
    <text evidence="1">Belongs to the MT-A70-like family.</text>
</comment>
<accession>A0A061HB16</accession>
<dbReference type="GO" id="GO:0008168">
    <property type="term" value="F:methyltransferase activity"/>
    <property type="evidence" value="ECO:0007669"/>
    <property type="project" value="TreeGrafter"/>
</dbReference>
<dbReference type="HOGENOM" id="CLU_027091_4_0_1"/>
<sequence>MEPCILYENGSSTLFVIDIPASIERVQGFHYSTQSRLLSVEPLQRPYPSTEPISLQKRSKFAEVPLQELLLQKHLELAMCELKARSEVKWCLGRETRHQIETNIKDAKVDGTKTADLYSPPSSQIVGTVQDAGCSTLFLQNYHTTSTRISWAGNYFRLPPHSTVLLGPLTETIDIFVKQAPMFNLITIDPPWPNRSARRKADYQISYSLSEIKTLLLSIPLAAHCADNSLVAVWVTNKPAIRSLLLSLFDQWDLSLVEEWVWLKITAQGEPMCKLTGLWRKPYEVLLIGCKNVVPKKCLQVKRRVILGVADLHSRKPNMNQILEKSFGLEPGEYNGLEIFARNLSAGWWGWGNEVLKFQEEKYWINLEKVSDLKTDQKVQEKT</sequence>
<dbReference type="EMBL" id="UIGY01000250">
    <property type="protein sequence ID" value="SUZ13934.1"/>
    <property type="molecule type" value="Genomic_DNA"/>
</dbReference>
<evidence type="ECO:0000313" key="3">
    <source>
        <dbReference type="EMBL" id="SUZ13934.1"/>
    </source>
</evidence>
<reference evidence="3" key="3">
    <citation type="submission" date="2018-07" db="EMBL/GenBank/DDBJ databases">
        <authorList>
            <person name="Quirk P.G."/>
            <person name="Krulwich T.A."/>
        </authorList>
    </citation>
    <scope>NUCLEOTIDE SEQUENCE</scope>
    <source>
        <strain evidence="3">96224</strain>
    </source>
</reference>
<name>A0A061HB16_BLUGR</name>
<dbReference type="PANTHER" id="PTHR12829:SF4">
    <property type="entry name" value="N(6)-ADENINE-SPECIFIC METHYLTRANSFERASE METTL4"/>
    <property type="match status" value="1"/>
</dbReference>
<dbReference type="Proteomes" id="UP000053110">
    <property type="component" value="Unassembled WGS sequence"/>
</dbReference>
<reference evidence="2" key="2">
    <citation type="submission" date="2013-01" db="EMBL/GenBank/DDBJ databases">
        <title>The wheat powdery mildew genome reveals unique evolution of an obligate biotroph.</title>
        <authorList>
            <person name="Oberhaensli S."/>
            <person name="Wicker T."/>
            <person name="Keller B."/>
        </authorList>
    </citation>
    <scope>NUCLEOTIDE SEQUENCE</scope>
    <source>
        <strain evidence="2">96224</strain>
    </source>
</reference>
<evidence type="ECO:0000256" key="1">
    <source>
        <dbReference type="PROSITE-ProRule" id="PRU00489"/>
    </source>
</evidence>
<evidence type="ECO:0000313" key="2">
    <source>
        <dbReference type="EMBL" id="EPQ61487.1"/>
    </source>
</evidence>
<dbReference type="Pfam" id="PF05063">
    <property type="entry name" value="MT-A70"/>
    <property type="match status" value="1"/>
</dbReference>
<dbReference type="InterPro" id="IPR007757">
    <property type="entry name" value="MT-A70-like"/>
</dbReference>
<dbReference type="SUPFAM" id="SSF53335">
    <property type="entry name" value="S-adenosyl-L-methionine-dependent methyltransferases"/>
    <property type="match status" value="1"/>
</dbReference>
<dbReference type="OrthoDB" id="61116at2759"/>
<gene>
    <name evidence="2" type="ORF">BGT96224_3553</name>
    <name evidence="3" type="ORF">BGT96224V2_LOCUS7096</name>
</gene>
<dbReference type="PANTHER" id="PTHR12829">
    <property type="entry name" value="N6-ADENOSINE-METHYLTRANSFERASE"/>
    <property type="match status" value="1"/>
</dbReference>
<dbReference type="EMBL" id="KE375221">
    <property type="protein sequence ID" value="EPQ61487.1"/>
    <property type="molecule type" value="Genomic_DNA"/>
</dbReference>
<dbReference type="AlphaFoldDB" id="A0A061HB16"/>
<proteinExistence type="inferred from homology"/>
<dbReference type="GO" id="GO:0005634">
    <property type="term" value="C:nucleus"/>
    <property type="evidence" value="ECO:0007669"/>
    <property type="project" value="TreeGrafter"/>
</dbReference>